<dbReference type="RefSeq" id="WP_054255067.1">
    <property type="nucleotide sequence ID" value="NZ_CYIG01000004.1"/>
</dbReference>
<evidence type="ECO:0000313" key="1">
    <source>
        <dbReference type="EMBL" id="SFU59643.1"/>
    </source>
</evidence>
<accession>A0A1I7HFZ2</accession>
<reference evidence="1 2" key="1">
    <citation type="submission" date="2016-10" db="EMBL/GenBank/DDBJ databases">
        <authorList>
            <person name="de Groot N.N."/>
        </authorList>
    </citation>
    <scope>NUCLEOTIDE SEQUENCE [LARGE SCALE GENOMIC DNA]</scope>
    <source>
        <strain evidence="1 2">R-24608</strain>
    </source>
</reference>
<dbReference type="GO" id="GO:0003677">
    <property type="term" value="F:DNA binding"/>
    <property type="evidence" value="ECO:0007669"/>
    <property type="project" value="InterPro"/>
</dbReference>
<name>A0A1I7HFZ2_9BURK</name>
<dbReference type="PANTHER" id="PTHR38767:SF1">
    <property type="entry name" value="DNA POLYMERASE III SUBUNIT CHI"/>
    <property type="match status" value="1"/>
</dbReference>
<gene>
    <name evidence="1" type="ORF">SAMN04489707_101076</name>
</gene>
<sequence>MPEVAFHFNAPDKLAYACRFARKALRSDARLVIVGPPEVLQPLDAMLWNMAPHDFVAHALQGCDAELWSASPVVLAQGTQGAPHQDVLLNLGAQVPEGFEGFARVVEVVSAHDEADRGMARQRWRQYQAQGHAIVRHDLVLKDS</sequence>
<dbReference type="InterPro" id="IPR036768">
    <property type="entry name" value="PolIII_chi_sf"/>
</dbReference>
<dbReference type="Proteomes" id="UP000183656">
    <property type="component" value="Unassembled WGS sequence"/>
</dbReference>
<organism evidence="1 2">
    <name type="scientific">Paenacidovorax caeni</name>
    <dbReference type="NCBI Taxonomy" id="343013"/>
    <lineage>
        <taxon>Bacteria</taxon>
        <taxon>Pseudomonadati</taxon>
        <taxon>Pseudomonadota</taxon>
        <taxon>Betaproteobacteria</taxon>
        <taxon>Burkholderiales</taxon>
        <taxon>Comamonadaceae</taxon>
        <taxon>Paenacidovorax</taxon>
    </lineage>
</organism>
<dbReference type="GO" id="GO:0032298">
    <property type="term" value="P:positive regulation of DNA-templated DNA replication initiation"/>
    <property type="evidence" value="ECO:0007669"/>
    <property type="project" value="TreeGrafter"/>
</dbReference>
<evidence type="ECO:0000313" key="2">
    <source>
        <dbReference type="Proteomes" id="UP000183656"/>
    </source>
</evidence>
<keyword evidence="2" id="KW-1185">Reference proteome</keyword>
<dbReference type="GO" id="GO:0003887">
    <property type="term" value="F:DNA-directed DNA polymerase activity"/>
    <property type="evidence" value="ECO:0007669"/>
    <property type="project" value="InterPro"/>
</dbReference>
<dbReference type="AlphaFoldDB" id="A0A1I7HFZ2"/>
<dbReference type="OrthoDB" id="5297568at2"/>
<dbReference type="SUPFAM" id="SSF102400">
    <property type="entry name" value="DNA polymerase III chi subunit"/>
    <property type="match status" value="1"/>
</dbReference>
<dbReference type="Pfam" id="PF04364">
    <property type="entry name" value="DNA_pol3_chi"/>
    <property type="match status" value="1"/>
</dbReference>
<protein>
    <submittedName>
        <fullName evidence="1">DNA polymerase III, chi subunit</fullName>
    </submittedName>
</protein>
<dbReference type="GO" id="GO:0006260">
    <property type="term" value="P:DNA replication"/>
    <property type="evidence" value="ECO:0007669"/>
    <property type="project" value="InterPro"/>
</dbReference>
<proteinExistence type="predicted"/>
<dbReference type="EMBL" id="FPBX01000010">
    <property type="protein sequence ID" value="SFU59643.1"/>
    <property type="molecule type" value="Genomic_DNA"/>
</dbReference>
<dbReference type="STRING" id="343013.SAMN04489707_101076"/>
<dbReference type="InterPro" id="IPR007459">
    <property type="entry name" value="DNA_pol3_chi"/>
</dbReference>
<dbReference type="Gene3D" id="3.40.50.10110">
    <property type="entry name" value="DNA polymerase III subunit chi"/>
    <property type="match status" value="1"/>
</dbReference>
<dbReference type="PANTHER" id="PTHR38767">
    <property type="entry name" value="DNA POLYMERASE III SUBUNIT CHI"/>
    <property type="match status" value="1"/>
</dbReference>